<dbReference type="InterPro" id="IPR016185">
    <property type="entry name" value="PreATP-grasp_dom_sf"/>
</dbReference>
<evidence type="ECO:0000256" key="12">
    <source>
        <dbReference type="HAMAP-Rule" id="MF_00138"/>
    </source>
</evidence>
<dbReference type="InterPro" id="IPR037123">
    <property type="entry name" value="PRibGlycinamide_synth_C_sf"/>
</dbReference>
<evidence type="ECO:0000313" key="15">
    <source>
        <dbReference type="EMBL" id="GLR68884.1"/>
    </source>
</evidence>
<feature type="domain" description="ATP-grasp" evidence="14">
    <location>
        <begin position="107"/>
        <end position="313"/>
    </location>
</feature>
<dbReference type="RefSeq" id="WP_284259746.1">
    <property type="nucleotide sequence ID" value="NZ_BSOS01000099.1"/>
</dbReference>
<evidence type="ECO:0000256" key="5">
    <source>
        <dbReference type="ARBA" id="ARBA00022598"/>
    </source>
</evidence>
<comment type="cofactor">
    <cofactor evidence="2">
        <name>Mg(2+)</name>
        <dbReference type="ChEBI" id="CHEBI:18420"/>
    </cofactor>
</comment>
<comment type="similarity">
    <text evidence="9 12">Belongs to the GARS family.</text>
</comment>
<sequence length="429" mass="43568">MRVLIIGSGGREHALARAIAASPLLSKLYVAPGNPGTAACAENVPLRGSDIAGLVAFAVEQKIGLVIPGPEAPLVAGIADALAAVGIACCGPGAAAAQLEGSKEFTKEIADAAGIPTAAWASFTHAGEAHEYIEAVGAPIVIKADGLAAGKGVVVAATPEEAHEAVTAIMEDMVHGAAGAKVVIEQCLVGEEISVFALCDGLDALYLGVAADHKRVGEGDTGPNTGGMGAISPPPWAPPAVIEETMARVIRPALAEMVKRGMPFRGFLFAGLMVEHDGPKLIEFNVRFGDPECETLLPLLDSDLLPALAAAAGGRLKNVALRWKDGASATVVMCAKGYPGAYATGGEIYGLEEAGALPGVNVFHAGTMADQGGILANGGRVLAVNAVGADLEQAVARAYAAVDTIEWDDGFCRRDIGRRAIFAAAFAKG</sequence>
<comment type="pathway">
    <text evidence="3 12">Purine metabolism; IMP biosynthesis via de novo pathway; N(1)-(5-phospho-D-ribosyl)glycinamide from 5-phospho-alpha-D-ribose 1-diphosphate: step 2/2.</text>
</comment>
<dbReference type="PANTHER" id="PTHR43472:SF1">
    <property type="entry name" value="PHOSPHORIBOSYLAMINE--GLYCINE LIGASE, CHLOROPLASTIC"/>
    <property type="match status" value="1"/>
</dbReference>
<name>A0ABQ6A9I1_9PROT</name>
<dbReference type="NCBIfam" id="TIGR00877">
    <property type="entry name" value="purD"/>
    <property type="match status" value="1"/>
</dbReference>
<dbReference type="Proteomes" id="UP001156641">
    <property type="component" value="Unassembled WGS sequence"/>
</dbReference>
<evidence type="ECO:0000256" key="11">
    <source>
        <dbReference type="ARBA" id="ARBA00042864"/>
    </source>
</evidence>
<dbReference type="InterPro" id="IPR013815">
    <property type="entry name" value="ATP_grasp_subdomain_1"/>
</dbReference>
<dbReference type="SMART" id="SM01209">
    <property type="entry name" value="GARS_A"/>
    <property type="match status" value="1"/>
</dbReference>
<evidence type="ECO:0000256" key="3">
    <source>
        <dbReference type="ARBA" id="ARBA00005174"/>
    </source>
</evidence>
<dbReference type="InterPro" id="IPR020561">
    <property type="entry name" value="PRibGlycinamid_synth_ATP-grasp"/>
</dbReference>
<dbReference type="PANTHER" id="PTHR43472">
    <property type="entry name" value="PHOSPHORIBOSYLAMINE--GLYCINE LIGASE"/>
    <property type="match status" value="1"/>
</dbReference>
<evidence type="ECO:0000259" key="14">
    <source>
        <dbReference type="PROSITE" id="PS50975"/>
    </source>
</evidence>
<organism evidence="15 16">
    <name type="scientific">Acidocella aquatica</name>
    <dbReference type="NCBI Taxonomy" id="1922313"/>
    <lineage>
        <taxon>Bacteria</taxon>
        <taxon>Pseudomonadati</taxon>
        <taxon>Pseudomonadota</taxon>
        <taxon>Alphaproteobacteria</taxon>
        <taxon>Acetobacterales</taxon>
        <taxon>Acidocellaceae</taxon>
        <taxon>Acidocella</taxon>
    </lineage>
</organism>
<dbReference type="Gene3D" id="3.90.600.10">
    <property type="entry name" value="Phosphoribosylglycinamide synthetase, C-terminal domain"/>
    <property type="match status" value="1"/>
</dbReference>
<dbReference type="Pfam" id="PF02843">
    <property type="entry name" value="GARS_C"/>
    <property type="match status" value="1"/>
</dbReference>
<dbReference type="HAMAP" id="MF_00138">
    <property type="entry name" value="GARS"/>
    <property type="match status" value="1"/>
</dbReference>
<evidence type="ECO:0000256" key="9">
    <source>
        <dbReference type="ARBA" id="ARBA00038345"/>
    </source>
</evidence>
<dbReference type="EC" id="6.3.4.13" evidence="4 12"/>
<dbReference type="Pfam" id="PF02844">
    <property type="entry name" value="GARS_N"/>
    <property type="match status" value="1"/>
</dbReference>
<evidence type="ECO:0000256" key="2">
    <source>
        <dbReference type="ARBA" id="ARBA00001946"/>
    </source>
</evidence>
<reference evidence="16" key="1">
    <citation type="journal article" date="2019" name="Int. J. Syst. Evol. Microbiol.">
        <title>The Global Catalogue of Microorganisms (GCM) 10K type strain sequencing project: providing services to taxonomists for standard genome sequencing and annotation.</title>
        <authorList>
            <consortium name="The Broad Institute Genomics Platform"/>
            <consortium name="The Broad Institute Genome Sequencing Center for Infectious Disease"/>
            <person name="Wu L."/>
            <person name="Ma J."/>
        </authorList>
    </citation>
    <scope>NUCLEOTIDE SEQUENCE [LARGE SCALE GENOMIC DNA]</scope>
    <source>
        <strain evidence="16">NBRC 112502</strain>
    </source>
</reference>
<dbReference type="SUPFAM" id="SSF52440">
    <property type="entry name" value="PreATP-grasp domain"/>
    <property type="match status" value="1"/>
</dbReference>
<dbReference type="InterPro" id="IPR011054">
    <property type="entry name" value="Rudment_hybrid_motif"/>
</dbReference>
<comment type="caution">
    <text evidence="15">The sequence shown here is derived from an EMBL/GenBank/DDBJ whole genome shotgun (WGS) entry which is preliminary data.</text>
</comment>
<keyword evidence="6 13" id="KW-0547">Nucleotide-binding</keyword>
<evidence type="ECO:0000256" key="1">
    <source>
        <dbReference type="ARBA" id="ARBA00001936"/>
    </source>
</evidence>
<evidence type="ECO:0000256" key="13">
    <source>
        <dbReference type="PROSITE-ProRule" id="PRU00409"/>
    </source>
</evidence>
<dbReference type="EMBL" id="BSOS01000099">
    <property type="protein sequence ID" value="GLR68884.1"/>
    <property type="molecule type" value="Genomic_DNA"/>
</dbReference>
<dbReference type="Gene3D" id="3.30.1490.20">
    <property type="entry name" value="ATP-grasp fold, A domain"/>
    <property type="match status" value="1"/>
</dbReference>
<accession>A0ABQ6A9I1</accession>
<evidence type="ECO:0000256" key="6">
    <source>
        <dbReference type="ARBA" id="ARBA00022741"/>
    </source>
</evidence>
<evidence type="ECO:0000256" key="10">
    <source>
        <dbReference type="ARBA" id="ARBA00042242"/>
    </source>
</evidence>
<dbReference type="InterPro" id="IPR000115">
    <property type="entry name" value="PRibGlycinamide_synth"/>
</dbReference>
<dbReference type="Pfam" id="PF01071">
    <property type="entry name" value="GARS_A"/>
    <property type="match status" value="1"/>
</dbReference>
<comment type="cofactor">
    <cofactor evidence="1">
        <name>Mn(2+)</name>
        <dbReference type="ChEBI" id="CHEBI:29035"/>
    </cofactor>
</comment>
<evidence type="ECO:0000256" key="7">
    <source>
        <dbReference type="ARBA" id="ARBA00022755"/>
    </source>
</evidence>
<keyword evidence="16" id="KW-1185">Reference proteome</keyword>
<protein>
    <recommendedName>
        <fullName evidence="4 12">Phosphoribosylamine--glycine ligase</fullName>
        <ecNumber evidence="4 12">6.3.4.13</ecNumber>
    </recommendedName>
    <alternativeName>
        <fullName evidence="12">GARS</fullName>
    </alternativeName>
    <alternativeName>
        <fullName evidence="10 12">Glycinamide ribonucleotide synthetase</fullName>
    </alternativeName>
    <alternativeName>
        <fullName evidence="11 12">Phosphoribosylglycinamide synthetase</fullName>
    </alternativeName>
</protein>
<evidence type="ECO:0000256" key="8">
    <source>
        <dbReference type="ARBA" id="ARBA00022840"/>
    </source>
</evidence>
<dbReference type="SUPFAM" id="SSF51246">
    <property type="entry name" value="Rudiment single hybrid motif"/>
    <property type="match status" value="1"/>
</dbReference>
<dbReference type="InterPro" id="IPR020559">
    <property type="entry name" value="PRibGlycinamide_synth_CS"/>
</dbReference>
<gene>
    <name evidence="12 15" type="primary">purD</name>
    <name evidence="15" type="ORF">GCM10010909_35660</name>
</gene>
<proteinExistence type="inferred from homology"/>
<dbReference type="InterPro" id="IPR020562">
    <property type="entry name" value="PRibGlycinamide_synth_N"/>
</dbReference>
<keyword evidence="7 12" id="KW-0658">Purine biosynthesis</keyword>
<dbReference type="Gene3D" id="3.30.470.20">
    <property type="entry name" value="ATP-grasp fold, B domain"/>
    <property type="match status" value="1"/>
</dbReference>
<evidence type="ECO:0000313" key="16">
    <source>
        <dbReference type="Proteomes" id="UP001156641"/>
    </source>
</evidence>
<dbReference type="SMART" id="SM01210">
    <property type="entry name" value="GARS_C"/>
    <property type="match status" value="1"/>
</dbReference>
<dbReference type="Gene3D" id="3.40.50.20">
    <property type="match status" value="1"/>
</dbReference>
<comment type="catalytic activity">
    <reaction evidence="12">
        <text>5-phospho-beta-D-ribosylamine + glycine + ATP = N(1)-(5-phospho-beta-D-ribosyl)glycinamide + ADP + phosphate + H(+)</text>
        <dbReference type="Rhea" id="RHEA:17453"/>
        <dbReference type="ChEBI" id="CHEBI:15378"/>
        <dbReference type="ChEBI" id="CHEBI:30616"/>
        <dbReference type="ChEBI" id="CHEBI:43474"/>
        <dbReference type="ChEBI" id="CHEBI:57305"/>
        <dbReference type="ChEBI" id="CHEBI:58681"/>
        <dbReference type="ChEBI" id="CHEBI:143788"/>
        <dbReference type="ChEBI" id="CHEBI:456216"/>
        <dbReference type="EC" id="6.3.4.13"/>
    </reaction>
</comment>
<keyword evidence="8 13" id="KW-0067">ATP-binding</keyword>
<dbReference type="GO" id="GO:0016874">
    <property type="term" value="F:ligase activity"/>
    <property type="evidence" value="ECO:0007669"/>
    <property type="project" value="UniProtKB-KW"/>
</dbReference>
<dbReference type="PROSITE" id="PS00184">
    <property type="entry name" value="GARS"/>
    <property type="match status" value="1"/>
</dbReference>
<dbReference type="PROSITE" id="PS50975">
    <property type="entry name" value="ATP_GRASP"/>
    <property type="match status" value="1"/>
</dbReference>
<evidence type="ECO:0000256" key="4">
    <source>
        <dbReference type="ARBA" id="ARBA00013255"/>
    </source>
</evidence>
<keyword evidence="5 12" id="KW-0436">Ligase</keyword>
<dbReference type="InterPro" id="IPR011761">
    <property type="entry name" value="ATP-grasp"/>
</dbReference>
<dbReference type="InterPro" id="IPR020560">
    <property type="entry name" value="PRibGlycinamide_synth_C-dom"/>
</dbReference>
<dbReference type="SUPFAM" id="SSF56059">
    <property type="entry name" value="Glutathione synthetase ATP-binding domain-like"/>
    <property type="match status" value="1"/>
</dbReference>